<dbReference type="PANTHER" id="PTHR30454:SF0">
    <property type="entry name" value="4-HYDROXY-3-METHYLBUT-2-EN-1-YL DIPHOSPHATE SYNTHASE (FERREDOXIN), CHLOROPLASTIC"/>
    <property type="match status" value="1"/>
</dbReference>
<feature type="domain" description="IspG TIM-barrel" evidence="8">
    <location>
        <begin position="10"/>
        <end position="247"/>
    </location>
</feature>
<keyword evidence="2 7" id="KW-0479">Metal-binding</keyword>
<evidence type="ECO:0000256" key="5">
    <source>
        <dbReference type="ARBA" id="ARBA00023014"/>
    </source>
</evidence>
<evidence type="ECO:0000259" key="8">
    <source>
        <dbReference type="Pfam" id="PF04551"/>
    </source>
</evidence>
<dbReference type="UniPathway" id="UPA00056">
    <property type="reaction ID" value="UER00096"/>
</dbReference>
<evidence type="ECO:0000256" key="2">
    <source>
        <dbReference type="ARBA" id="ARBA00022723"/>
    </source>
</evidence>
<keyword evidence="3 7" id="KW-0560">Oxidoreductase</keyword>
<dbReference type="SUPFAM" id="SSF56014">
    <property type="entry name" value="Nitrite and sulphite reductase 4Fe-4S domain-like"/>
    <property type="match status" value="1"/>
</dbReference>
<dbReference type="NCBIfam" id="NF001540">
    <property type="entry name" value="PRK00366.1"/>
    <property type="match status" value="1"/>
</dbReference>
<dbReference type="GO" id="GO:0019288">
    <property type="term" value="P:isopentenyl diphosphate biosynthetic process, methylerythritol 4-phosphate pathway"/>
    <property type="evidence" value="ECO:0007669"/>
    <property type="project" value="UniProtKB-UniRule"/>
</dbReference>
<proteinExistence type="inferred from homology"/>
<name>A0A660S9F6_UNCT6</name>
<evidence type="ECO:0000313" key="11">
    <source>
        <dbReference type="Proteomes" id="UP000282321"/>
    </source>
</evidence>
<feature type="binding site" evidence="7">
    <location>
        <position position="268"/>
    </location>
    <ligand>
        <name>[4Fe-4S] cluster</name>
        <dbReference type="ChEBI" id="CHEBI:49883"/>
    </ligand>
</feature>
<reference evidence="10 11" key="1">
    <citation type="submission" date="2018-06" db="EMBL/GenBank/DDBJ databases">
        <title>Extensive metabolic versatility and redundancy in microbially diverse, dynamic hydrothermal sediments.</title>
        <authorList>
            <person name="Dombrowski N."/>
            <person name="Teske A."/>
            <person name="Baker B.J."/>
        </authorList>
    </citation>
    <scope>NUCLEOTIDE SEQUENCE [LARGE SCALE GENOMIC DNA]</scope>
    <source>
        <strain evidence="10">B35_G9</strain>
    </source>
</reference>
<keyword evidence="1 7" id="KW-0004">4Fe-4S</keyword>
<dbReference type="InterPro" id="IPR058578">
    <property type="entry name" value="IspG_TIM"/>
</dbReference>
<evidence type="ECO:0000256" key="7">
    <source>
        <dbReference type="HAMAP-Rule" id="MF_00159"/>
    </source>
</evidence>
<dbReference type="GO" id="GO:0016114">
    <property type="term" value="P:terpenoid biosynthetic process"/>
    <property type="evidence" value="ECO:0007669"/>
    <property type="project" value="InterPro"/>
</dbReference>
<keyword evidence="4 7" id="KW-0408">Iron</keyword>
<feature type="domain" description="IspG C-terminal" evidence="9">
    <location>
        <begin position="262"/>
        <end position="347"/>
    </location>
</feature>
<comment type="similarity">
    <text evidence="7">Belongs to the IspG family.</text>
</comment>
<comment type="caution">
    <text evidence="10">The sequence shown here is derived from an EMBL/GenBank/DDBJ whole genome shotgun (WGS) entry which is preliminary data.</text>
</comment>
<accession>A0A660S9F6</accession>
<comment type="pathway">
    <text evidence="7">Isoprenoid biosynthesis; isopentenyl diphosphate biosynthesis via DXP pathway; isopentenyl diphosphate from 1-deoxy-D-xylulose 5-phosphate: step 5/6.</text>
</comment>
<dbReference type="InterPro" id="IPR004588">
    <property type="entry name" value="IspG_bac-typ"/>
</dbReference>
<evidence type="ECO:0000256" key="4">
    <source>
        <dbReference type="ARBA" id="ARBA00023004"/>
    </source>
</evidence>
<protein>
    <recommendedName>
        <fullName evidence="7">4-hydroxy-3-methylbut-2-en-1-yl diphosphate synthase (flavodoxin)</fullName>
        <ecNumber evidence="7">1.17.7.3</ecNumber>
    </recommendedName>
    <alternativeName>
        <fullName evidence="7">1-hydroxy-2-methyl-2-(E)-butenyl 4-diphosphate synthase</fullName>
    </alternativeName>
</protein>
<dbReference type="InterPro" id="IPR058579">
    <property type="entry name" value="IspG_C"/>
</dbReference>
<feature type="binding site" evidence="7">
    <location>
        <position position="300"/>
    </location>
    <ligand>
        <name>[4Fe-4S] cluster</name>
        <dbReference type="ChEBI" id="CHEBI:49883"/>
    </ligand>
</feature>
<evidence type="ECO:0000313" key="10">
    <source>
        <dbReference type="EMBL" id="RKX65816.1"/>
    </source>
</evidence>
<dbReference type="HAMAP" id="MF_00159">
    <property type="entry name" value="IspG"/>
    <property type="match status" value="1"/>
</dbReference>
<dbReference type="FunFam" id="3.20.20.20:FF:000001">
    <property type="entry name" value="4-hydroxy-3-methylbut-2-en-1-yl diphosphate synthase (flavodoxin)"/>
    <property type="match status" value="1"/>
</dbReference>
<dbReference type="Gene3D" id="3.30.413.10">
    <property type="entry name" value="Sulfite Reductase Hemoprotein, domain 1"/>
    <property type="match status" value="1"/>
</dbReference>
<feature type="binding site" evidence="7">
    <location>
        <position position="307"/>
    </location>
    <ligand>
        <name>[4Fe-4S] cluster</name>
        <dbReference type="ChEBI" id="CHEBI:49883"/>
    </ligand>
</feature>
<dbReference type="NCBIfam" id="TIGR00612">
    <property type="entry name" value="ispG_gcpE"/>
    <property type="match status" value="1"/>
</dbReference>
<evidence type="ECO:0000259" key="9">
    <source>
        <dbReference type="Pfam" id="PF26540"/>
    </source>
</evidence>
<dbReference type="GO" id="GO:0051539">
    <property type="term" value="F:4 iron, 4 sulfur cluster binding"/>
    <property type="evidence" value="ECO:0007669"/>
    <property type="project" value="UniProtKB-UniRule"/>
</dbReference>
<dbReference type="AlphaFoldDB" id="A0A660S9F6"/>
<dbReference type="PANTHER" id="PTHR30454">
    <property type="entry name" value="4-HYDROXY-3-METHYLBUT-2-EN-1-YL DIPHOSPHATE SYNTHASE"/>
    <property type="match status" value="1"/>
</dbReference>
<dbReference type="InterPro" id="IPR016425">
    <property type="entry name" value="IspG_bac"/>
</dbReference>
<comment type="cofactor">
    <cofactor evidence="7">
        <name>[4Fe-4S] cluster</name>
        <dbReference type="ChEBI" id="CHEBI:49883"/>
    </cofactor>
    <text evidence="7">Binds 1 [4Fe-4S] cluster.</text>
</comment>
<dbReference type="PIRSF" id="PIRSF004640">
    <property type="entry name" value="IspG"/>
    <property type="match status" value="1"/>
</dbReference>
<dbReference type="GO" id="GO:0005506">
    <property type="term" value="F:iron ion binding"/>
    <property type="evidence" value="ECO:0007669"/>
    <property type="project" value="InterPro"/>
</dbReference>
<organism evidence="10 11">
    <name type="scientific">candidate division TA06 bacterium</name>
    <dbReference type="NCBI Taxonomy" id="2250710"/>
    <lineage>
        <taxon>Bacteria</taxon>
        <taxon>Bacteria division TA06</taxon>
    </lineage>
</organism>
<dbReference type="Pfam" id="PF04551">
    <property type="entry name" value="GcpE"/>
    <property type="match status" value="1"/>
</dbReference>
<dbReference type="InterPro" id="IPR011005">
    <property type="entry name" value="Dihydropteroate_synth-like_sf"/>
</dbReference>
<dbReference type="GO" id="GO:0046429">
    <property type="term" value="F:4-hydroxy-3-methylbut-2-en-1-yl diphosphate synthase activity (ferredoxin)"/>
    <property type="evidence" value="ECO:0007669"/>
    <property type="project" value="UniProtKB-UniRule"/>
</dbReference>
<evidence type="ECO:0000256" key="3">
    <source>
        <dbReference type="ARBA" id="ARBA00023002"/>
    </source>
</evidence>
<dbReference type="Pfam" id="PF26540">
    <property type="entry name" value="GcpE_C"/>
    <property type="match status" value="1"/>
</dbReference>
<keyword evidence="6 7" id="KW-0414">Isoprene biosynthesis</keyword>
<dbReference type="EC" id="1.17.7.3" evidence="7"/>
<dbReference type="SUPFAM" id="SSF51717">
    <property type="entry name" value="Dihydropteroate synthetase-like"/>
    <property type="match status" value="1"/>
</dbReference>
<evidence type="ECO:0000256" key="6">
    <source>
        <dbReference type="ARBA" id="ARBA00023229"/>
    </source>
</evidence>
<evidence type="ECO:0000256" key="1">
    <source>
        <dbReference type="ARBA" id="ARBA00022485"/>
    </source>
</evidence>
<comment type="catalytic activity">
    <reaction evidence="7">
        <text>(2E)-4-hydroxy-3-methylbut-2-enyl diphosphate + oxidized [flavodoxin] + H2O + 2 H(+) = 2-C-methyl-D-erythritol 2,4-cyclic diphosphate + reduced [flavodoxin]</text>
        <dbReference type="Rhea" id="RHEA:43604"/>
        <dbReference type="Rhea" id="RHEA-COMP:10622"/>
        <dbReference type="Rhea" id="RHEA-COMP:10623"/>
        <dbReference type="ChEBI" id="CHEBI:15377"/>
        <dbReference type="ChEBI" id="CHEBI:15378"/>
        <dbReference type="ChEBI" id="CHEBI:57618"/>
        <dbReference type="ChEBI" id="CHEBI:58210"/>
        <dbReference type="ChEBI" id="CHEBI:58483"/>
        <dbReference type="ChEBI" id="CHEBI:128753"/>
        <dbReference type="EC" id="1.17.7.3"/>
    </reaction>
</comment>
<dbReference type="EMBL" id="QNBC01000070">
    <property type="protein sequence ID" value="RKX65816.1"/>
    <property type="molecule type" value="Genomic_DNA"/>
</dbReference>
<dbReference type="InterPro" id="IPR045854">
    <property type="entry name" value="NO2/SO3_Rdtase_4Fe4S_sf"/>
</dbReference>
<sequence>MGLRKRRKSKSIRIGNVIIGDGYPIAIQSMVNKRDIIGIFEQIEQLEKAGCDIVRIAIPDESSIESIPKIKQKFSIPIVADIHFDYKLAIRSIEMGADKIRINPGNIGSDRKVKDIIKAAKDYDIPIRIGVNSGSLKLEYVNKYGGPTARAMVENTLDFVKFFEDNDFTNLVLSLKSSDIVTTVKSNISIAKKTDYPIHIGITEAGPLFESTVRSSIGLGYLLLNGIGDTIRVSITGDVGDEITVAKEILKNCIPEEKGVRIISCPTCGRTEIDLENLINFVKDATKNIDLPLTIAIMGCIVNGPGEAKHADLGIAMNHTDGIIFKKGKIVKRVRYADVRDSFIEELNFLIGEKNGTYTRNTKRVKR</sequence>
<comment type="function">
    <text evidence="7">Converts 2C-methyl-D-erythritol 2,4-cyclodiphosphate (ME-2,4cPP) into 1-hydroxy-2-methyl-2-(E)-butenyl 4-diphosphate.</text>
</comment>
<dbReference type="Gene3D" id="3.20.20.20">
    <property type="entry name" value="Dihydropteroate synthase-like"/>
    <property type="match status" value="1"/>
</dbReference>
<dbReference type="Proteomes" id="UP000282321">
    <property type="component" value="Unassembled WGS sequence"/>
</dbReference>
<gene>
    <name evidence="7" type="primary">ispG</name>
    <name evidence="10" type="ORF">DRP44_05485</name>
</gene>
<dbReference type="GO" id="GO:0141197">
    <property type="term" value="F:4-hydroxy-3-methylbut-2-enyl-diphosphate synthase activity (flavodoxin)"/>
    <property type="evidence" value="ECO:0007669"/>
    <property type="project" value="UniProtKB-EC"/>
</dbReference>
<keyword evidence="5 7" id="KW-0411">Iron-sulfur</keyword>
<feature type="binding site" evidence="7">
    <location>
        <position position="265"/>
    </location>
    <ligand>
        <name>[4Fe-4S] cluster</name>
        <dbReference type="ChEBI" id="CHEBI:49883"/>
    </ligand>
</feature>